<dbReference type="SUPFAM" id="SSF53254">
    <property type="entry name" value="Phosphoglycerate mutase-like"/>
    <property type="match status" value="1"/>
</dbReference>
<dbReference type="InterPro" id="IPR029033">
    <property type="entry name" value="His_PPase_superfam"/>
</dbReference>
<protein>
    <recommendedName>
        <fullName evidence="3">Phosphoglycerate mutase</fullName>
    </recommendedName>
</protein>
<proteinExistence type="predicted"/>
<gene>
    <name evidence="1" type="ORF">Afe05nite_45090</name>
</gene>
<comment type="caution">
    <text evidence="1">The sequence shown here is derived from an EMBL/GenBank/DDBJ whole genome shotgun (WGS) entry which is preliminary data.</text>
</comment>
<evidence type="ECO:0000313" key="2">
    <source>
        <dbReference type="Proteomes" id="UP000598174"/>
    </source>
</evidence>
<name>A0A919J508_9ACTN</name>
<reference evidence="1" key="1">
    <citation type="submission" date="2021-01" db="EMBL/GenBank/DDBJ databases">
        <title>Whole genome shotgun sequence of Actinoplanes ferrugineus NBRC 15555.</title>
        <authorList>
            <person name="Komaki H."/>
            <person name="Tamura T."/>
        </authorList>
    </citation>
    <scope>NUCLEOTIDE SEQUENCE</scope>
    <source>
        <strain evidence="1">NBRC 15555</strain>
    </source>
</reference>
<dbReference type="AlphaFoldDB" id="A0A919J508"/>
<evidence type="ECO:0008006" key="3">
    <source>
        <dbReference type="Google" id="ProtNLM"/>
    </source>
</evidence>
<evidence type="ECO:0000313" key="1">
    <source>
        <dbReference type="EMBL" id="GIE12669.1"/>
    </source>
</evidence>
<dbReference type="EMBL" id="BOMM01000040">
    <property type="protein sequence ID" value="GIE12669.1"/>
    <property type="molecule type" value="Genomic_DNA"/>
</dbReference>
<dbReference type="RefSeq" id="WP_203819130.1">
    <property type="nucleotide sequence ID" value="NZ_BAAABP010000022.1"/>
</dbReference>
<sequence length="120" mass="13640">MRTDARFNEVTRDEPFHGDFRARRRAYVAGADHSGWERREQVVARFGTALQHWYVRAATRPLVIATHGMAMTLWPADAVGLADPAGFRDDLRLPDLFEINPITRTSTRVVAHRVPRTSAD</sequence>
<keyword evidence="2" id="KW-1185">Reference proteome</keyword>
<dbReference type="Proteomes" id="UP000598174">
    <property type="component" value="Unassembled WGS sequence"/>
</dbReference>
<organism evidence="1 2">
    <name type="scientific">Paractinoplanes ferrugineus</name>
    <dbReference type="NCBI Taxonomy" id="113564"/>
    <lineage>
        <taxon>Bacteria</taxon>
        <taxon>Bacillati</taxon>
        <taxon>Actinomycetota</taxon>
        <taxon>Actinomycetes</taxon>
        <taxon>Micromonosporales</taxon>
        <taxon>Micromonosporaceae</taxon>
        <taxon>Paractinoplanes</taxon>
    </lineage>
</organism>
<accession>A0A919J508</accession>